<feature type="compositionally biased region" description="Basic and acidic residues" evidence="1">
    <location>
        <begin position="67"/>
        <end position="76"/>
    </location>
</feature>
<dbReference type="EMBL" id="OFSN01000001">
    <property type="protein sequence ID" value="SOY41415.1"/>
    <property type="molecule type" value="Genomic_DNA"/>
</dbReference>
<feature type="region of interest" description="Disordered" evidence="1">
    <location>
        <begin position="204"/>
        <end position="394"/>
    </location>
</feature>
<evidence type="ECO:0000313" key="2">
    <source>
        <dbReference type="EMBL" id="SOY41415.1"/>
    </source>
</evidence>
<evidence type="ECO:0000256" key="1">
    <source>
        <dbReference type="SAM" id="MobiDB-lite"/>
    </source>
</evidence>
<gene>
    <name evidence="2" type="ORF">CBM2586_A11061</name>
</gene>
<feature type="compositionally biased region" description="Basic residues" evidence="1">
    <location>
        <begin position="123"/>
        <end position="141"/>
    </location>
</feature>
<comment type="caution">
    <text evidence="2">The sequence shown here is derived from an EMBL/GenBank/DDBJ whole genome shotgun (WGS) entry which is preliminary data.</text>
</comment>
<feature type="compositionally biased region" description="Basic residues" evidence="1">
    <location>
        <begin position="297"/>
        <end position="307"/>
    </location>
</feature>
<feature type="compositionally biased region" description="Low complexity" evidence="1">
    <location>
        <begin position="278"/>
        <end position="289"/>
    </location>
</feature>
<proteinExistence type="predicted"/>
<accession>A0A375BCG1</accession>
<feature type="compositionally biased region" description="Basic residues" evidence="1">
    <location>
        <begin position="13"/>
        <end position="29"/>
    </location>
</feature>
<feature type="region of interest" description="Disordered" evidence="1">
    <location>
        <begin position="1"/>
        <end position="166"/>
    </location>
</feature>
<protein>
    <submittedName>
        <fullName evidence="2">Uncharacterized protein</fullName>
    </submittedName>
</protein>
<dbReference type="AlphaFoldDB" id="A0A375BCG1"/>
<sequence length="394" mass="43401">MQRPAQRAQRAAAPRRRRRRVRNRARRPAARGPGLRPLRRGGGDQRRRRRPPGPVLHQLGGRPGGAQERDRAERGAARHGRAQCRRPDGGAHGRRLPRQRHLLRARSRPAGHGHAPRAGQARGVRRRRRHRRRRGRCRSAHRAGGDPADAQRHHRLPGRECDVVDRGGVGAGHRLVGDPPRAGHLRQRCADRARTLQCVRLPRRHADRRLRPQPGCDPGAVQRDRVHPGQAAGGGDQRRGRPARRRHPPPDPDPGRRVRRGRAVPGPVPARARRRRGAGAAARRPAGRATHQPGRGNPRRVPGHRYRAVAPAAGRPVPDPGGPGGRGAGAYRRAHRAGLNDLPNNARSKLPSPACGRGVGGEGRRTQASRRITSWKLLPSPPPLSHKWERGANT</sequence>
<organism evidence="2">
    <name type="scientific">Cupriavidus taiwanensis</name>
    <dbReference type="NCBI Taxonomy" id="164546"/>
    <lineage>
        <taxon>Bacteria</taxon>
        <taxon>Pseudomonadati</taxon>
        <taxon>Pseudomonadota</taxon>
        <taxon>Betaproteobacteria</taxon>
        <taxon>Burkholderiales</taxon>
        <taxon>Burkholderiaceae</taxon>
        <taxon>Cupriavidus</taxon>
    </lineage>
</organism>
<name>A0A375BCG1_9BURK</name>
<feature type="compositionally biased region" description="Low complexity" evidence="1">
    <location>
        <begin position="1"/>
        <end position="12"/>
    </location>
</feature>
<reference evidence="2" key="1">
    <citation type="submission" date="2018-01" db="EMBL/GenBank/DDBJ databases">
        <authorList>
            <person name="Clerissi C."/>
        </authorList>
    </citation>
    <scope>NUCLEOTIDE SEQUENCE</scope>
    <source>
        <strain evidence="2">Cupriavidus taiwanensis LMG 19430</strain>
    </source>
</reference>
<feature type="compositionally biased region" description="Basic residues" evidence="1">
    <location>
        <begin position="92"/>
        <end position="115"/>
    </location>
</feature>
<dbReference type="Proteomes" id="UP000257016">
    <property type="component" value="Unassembled WGS sequence"/>
</dbReference>